<dbReference type="PANTHER" id="PTHR48111:SF67">
    <property type="entry name" value="TRANSCRIPTIONAL REGULATORY PROTEIN TCTD"/>
    <property type="match status" value="1"/>
</dbReference>
<organism evidence="12">
    <name type="scientific">[Clostridium] nexile</name>
    <dbReference type="NCBI Taxonomy" id="29361"/>
    <lineage>
        <taxon>Bacteria</taxon>
        <taxon>Bacillati</taxon>
        <taxon>Bacillota</taxon>
        <taxon>Clostridia</taxon>
        <taxon>Lachnospirales</taxon>
        <taxon>Lachnospiraceae</taxon>
        <taxon>Tyzzerella</taxon>
    </lineage>
</organism>
<feature type="modified residue" description="4-aspartylphosphate" evidence="8">
    <location>
        <position position="51"/>
    </location>
</feature>
<evidence type="ECO:0000256" key="6">
    <source>
        <dbReference type="ARBA" id="ARBA00023163"/>
    </source>
</evidence>
<evidence type="ECO:0000256" key="1">
    <source>
        <dbReference type="ARBA" id="ARBA00018672"/>
    </source>
</evidence>
<evidence type="ECO:0000256" key="5">
    <source>
        <dbReference type="ARBA" id="ARBA00023125"/>
    </source>
</evidence>
<dbReference type="PANTHER" id="PTHR48111">
    <property type="entry name" value="REGULATOR OF RPOS"/>
    <property type="match status" value="1"/>
</dbReference>
<evidence type="ECO:0000256" key="7">
    <source>
        <dbReference type="ARBA" id="ARBA00024867"/>
    </source>
</evidence>
<evidence type="ECO:0000256" key="4">
    <source>
        <dbReference type="ARBA" id="ARBA00023015"/>
    </source>
</evidence>
<feature type="domain" description="OmpR/PhoB-type" evidence="11">
    <location>
        <begin position="124"/>
        <end position="222"/>
    </location>
</feature>
<dbReference type="SUPFAM" id="SSF52172">
    <property type="entry name" value="CheY-like"/>
    <property type="match status" value="1"/>
</dbReference>
<evidence type="ECO:0000259" key="11">
    <source>
        <dbReference type="PROSITE" id="PS51755"/>
    </source>
</evidence>
<proteinExistence type="predicted"/>
<dbReference type="FunFam" id="3.40.50.2300:FF:000002">
    <property type="entry name" value="DNA-binding response regulator PhoP"/>
    <property type="match status" value="1"/>
</dbReference>
<dbReference type="GO" id="GO:0032993">
    <property type="term" value="C:protein-DNA complex"/>
    <property type="evidence" value="ECO:0007669"/>
    <property type="project" value="TreeGrafter"/>
</dbReference>
<sequence>MRLLLAEDEKPLSKALTAILERNNYSVDAVYDGEEALEYLDADNYDGVILDIMMPKVDGITVLKTIRNRGNLIPVLLLTAKSEVDDKVAGLDAGANDYLAKPFHSKELLARIRAMTRTQTAQADSKLQIGNVTLDRATFELSTPAGSFRLANKEFQMLELMMSNPSHLISAERFMEKIWGYDSEAEVNVVWVYISYLRKKLTALHANIQIKATRNVGYSLEEVK</sequence>
<dbReference type="PROSITE" id="PS50110">
    <property type="entry name" value="RESPONSE_REGULATORY"/>
    <property type="match status" value="1"/>
</dbReference>
<dbReference type="Gene3D" id="6.10.250.690">
    <property type="match status" value="1"/>
</dbReference>
<dbReference type="Pfam" id="PF00486">
    <property type="entry name" value="Trans_reg_C"/>
    <property type="match status" value="1"/>
</dbReference>
<dbReference type="SMART" id="SM00448">
    <property type="entry name" value="REC"/>
    <property type="match status" value="1"/>
</dbReference>
<dbReference type="InterPro" id="IPR001789">
    <property type="entry name" value="Sig_transdc_resp-reg_receiver"/>
</dbReference>
<dbReference type="Gene3D" id="3.40.50.2300">
    <property type="match status" value="1"/>
</dbReference>
<reference evidence="12" key="1">
    <citation type="submission" date="2019-11" db="EMBL/GenBank/DDBJ databases">
        <authorList>
            <person name="Feng L."/>
        </authorList>
    </citation>
    <scope>NUCLEOTIDE SEQUENCE</scope>
    <source>
        <strain evidence="12">CnexileLFYP112</strain>
    </source>
</reference>
<dbReference type="PROSITE" id="PS51755">
    <property type="entry name" value="OMPR_PHOB"/>
    <property type="match status" value="1"/>
</dbReference>
<evidence type="ECO:0000313" key="12">
    <source>
        <dbReference type="EMBL" id="VYS90982.1"/>
    </source>
</evidence>
<dbReference type="InterPro" id="IPR039420">
    <property type="entry name" value="WalR-like"/>
</dbReference>
<evidence type="ECO:0000256" key="2">
    <source>
        <dbReference type="ARBA" id="ARBA00022553"/>
    </source>
</evidence>
<dbReference type="InterPro" id="IPR036388">
    <property type="entry name" value="WH-like_DNA-bd_sf"/>
</dbReference>
<name>A0A6N2SCC6_9FIRM</name>
<feature type="DNA-binding region" description="OmpR/PhoB-type" evidence="9">
    <location>
        <begin position="124"/>
        <end position="222"/>
    </location>
</feature>
<feature type="domain" description="Response regulatory" evidence="10">
    <location>
        <begin position="2"/>
        <end position="116"/>
    </location>
</feature>
<gene>
    <name evidence="12" type="primary">mprA_2</name>
    <name evidence="12" type="ORF">CNLFYP112_01259</name>
</gene>
<dbReference type="InterPro" id="IPR011006">
    <property type="entry name" value="CheY-like_superfamily"/>
</dbReference>
<keyword evidence="5 9" id="KW-0238">DNA-binding</keyword>
<dbReference type="Pfam" id="PF00072">
    <property type="entry name" value="Response_reg"/>
    <property type="match status" value="1"/>
</dbReference>
<evidence type="ECO:0000256" key="9">
    <source>
        <dbReference type="PROSITE-ProRule" id="PRU01091"/>
    </source>
</evidence>
<dbReference type="EMBL" id="CACRTG010000003">
    <property type="protein sequence ID" value="VYS90982.1"/>
    <property type="molecule type" value="Genomic_DNA"/>
</dbReference>
<evidence type="ECO:0000256" key="8">
    <source>
        <dbReference type="PROSITE-ProRule" id="PRU00169"/>
    </source>
</evidence>
<evidence type="ECO:0000259" key="10">
    <source>
        <dbReference type="PROSITE" id="PS50110"/>
    </source>
</evidence>
<dbReference type="AlphaFoldDB" id="A0A6N2SCC6"/>
<dbReference type="CDD" id="cd00383">
    <property type="entry name" value="trans_reg_C"/>
    <property type="match status" value="1"/>
</dbReference>
<dbReference type="GO" id="GO:0005829">
    <property type="term" value="C:cytosol"/>
    <property type="evidence" value="ECO:0007669"/>
    <property type="project" value="TreeGrafter"/>
</dbReference>
<dbReference type="InterPro" id="IPR001867">
    <property type="entry name" value="OmpR/PhoB-type_DNA-bd"/>
</dbReference>
<keyword evidence="6" id="KW-0804">Transcription</keyword>
<comment type="function">
    <text evidence="7">May play the central regulatory role in sporulation. It may be an element of the effector pathway responsible for the activation of sporulation genes in response to nutritional stress. Spo0A may act in concert with spo0H (a sigma factor) to control the expression of some genes that are critical to the sporulation process.</text>
</comment>
<protein>
    <recommendedName>
        <fullName evidence="1">Stage 0 sporulation protein A homolog</fullName>
    </recommendedName>
</protein>
<keyword evidence="3" id="KW-0902">Two-component regulatory system</keyword>
<keyword evidence="2 8" id="KW-0597">Phosphoprotein</keyword>
<dbReference type="SMART" id="SM00862">
    <property type="entry name" value="Trans_reg_C"/>
    <property type="match status" value="1"/>
</dbReference>
<dbReference type="GO" id="GO:0000976">
    <property type="term" value="F:transcription cis-regulatory region binding"/>
    <property type="evidence" value="ECO:0007669"/>
    <property type="project" value="TreeGrafter"/>
</dbReference>
<accession>A0A6N2SCC6</accession>
<dbReference type="Gene3D" id="1.10.10.10">
    <property type="entry name" value="Winged helix-like DNA-binding domain superfamily/Winged helix DNA-binding domain"/>
    <property type="match status" value="1"/>
</dbReference>
<dbReference type="GO" id="GO:0000156">
    <property type="term" value="F:phosphorelay response regulator activity"/>
    <property type="evidence" value="ECO:0007669"/>
    <property type="project" value="TreeGrafter"/>
</dbReference>
<evidence type="ECO:0000256" key="3">
    <source>
        <dbReference type="ARBA" id="ARBA00023012"/>
    </source>
</evidence>
<keyword evidence="4" id="KW-0805">Transcription regulation</keyword>
<dbReference type="GO" id="GO:0006355">
    <property type="term" value="P:regulation of DNA-templated transcription"/>
    <property type="evidence" value="ECO:0007669"/>
    <property type="project" value="InterPro"/>
</dbReference>